<accession>A0A2W5PZ69</accession>
<feature type="chain" id="PRO_5015959547" description="Lipoprotein" evidence="1">
    <location>
        <begin position="21"/>
        <end position="68"/>
    </location>
</feature>
<feature type="signal peptide" evidence="1">
    <location>
        <begin position="1"/>
        <end position="20"/>
    </location>
</feature>
<keyword evidence="1" id="KW-0732">Signal</keyword>
<proteinExistence type="predicted"/>
<dbReference type="PROSITE" id="PS51257">
    <property type="entry name" value="PROKAR_LIPOPROTEIN"/>
    <property type="match status" value="1"/>
</dbReference>
<evidence type="ECO:0000313" key="2">
    <source>
        <dbReference type="EMBL" id="PZQ47793.1"/>
    </source>
</evidence>
<dbReference type="Proteomes" id="UP000249185">
    <property type="component" value="Unassembled WGS sequence"/>
</dbReference>
<dbReference type="EMBL" id="QFPW01000015">
    <property type="protein sequence ID" value="PZQ47793.1"/>
    <property type="molecule type" value="Genomic_DNA"/>
</dbReference>
<evidence type="ECO:0000313" key="3">
    <source>
        <dbReference type="Proteomes" id="UP000249185"/>
    </source>
</evidence>
<sequence>MSRRIAPPALAGALLLSACAGITPVTDANRQTPRMGGSAGQMGPGFCQTKPANVGDLQQWNNLCFPGN</sequence>
<dbReference type="AlphaFoldDB" id="A0A2W5PZ69"/>
<reference evidence="2 3" key="1">
    <citation type="submission" date="2017-08" db="EMBL/GenBank/DDBJ databases">
        <title>Infants hospitalized years apart are colonized by the same room-sourced microbial strains.</title>
        <authorList>
            <person name="Brooks B."/>
            <person name="Olm M.R."/>
            <person name="Firek B.A."/>
            <person name="Baker R."/>
            <person name="Thomas B.C."/>
            <person name="Morowitz M.J."/>
            <person name="Banfield J.F."/>
        </authorList>
    </citation>
    <scope>NUCLEOTIDE SEQUENCE [LARGE SCALE GENOMIC DNA]</scope>
    <source>
        <strain evidence="2">S2_005_002_R2_34</strain>
    </source>
</reference>
<protein>
    <recommendedName>
        <fullName evidence="4">Lipoprotein</fullName>
    </recommendedName>
</protein>
<evidence type="ECO:0000256" key="1">
    <source>
        <dbReference type="SAM" id="SignalP"/>
    </source>
</evidence>
<gene>
    <name evidence="2" type="ORF">DI556_16405</name>
</gene>
<organism evidence="2 3">
    <name type="scientific">Rhodovulum sulfidophilum</name>
    <name type="common">Rhodobacter sulfidophilus</name>
    <dbReference type="NCBI Taxonomy" id="35806"/>
    <lineage>
        <taxon>Bacteria</taxon>
        <taxon>Pseudomonadati</taxon>
        <taxon>Pseudomonadota</taxon>
        <taxon>Alphaproteobacteria</taxon>
        <taxon>Rhodobacterales</taxon>
        <taxon>Paracoccaceae</taxon>
        <taxon>Rhodovulum</taxon>
    </lineage>
</organism>
<evidence type="ECO:0008006" key="4">
    <source>
        <dbReference type="Google" id="ProtNLM"/>
    </source>
</evidence>
<comment type="caution">
    <text evidence="2">The sequence shown here is derived from an EMBL/GenBank/DDBJ whole genome shotgun (WGS) entry which is preliminary data.</text>
</comment>
<name>A0A2W5PZ69_RHOSU</name>